<evidence type="ECO:0008006" key="3">
    <source>
        <dbReference type="Google" id="ProtNLM"/>
    </source>
</evidence>
<name>A0A3S1D0Q8_9BACL</name>
<dbReference type="Proteomes" id="UP000272464">
    <property type="component" value="Unassembled WGS sequence"/>
</dbReference>
<sequence length="118" mass="13331">MFKFEKKQAEKALVITVGGFMKPDEAEAFLKEYEENVNSIKPSEYNLIIDSTDLSVSKQDMLPVLEGCFNLYMSNGFKKILMVNPSSVIAKSQMQKLAQSISYTGIFMDTLEEAYAHN</sequence>
<gene>
    <name evidence="1" type="ORF">EJP77_07325</name>
</gene>
<reference evidence="1 2" key="1">
    <citation type="submission" date="2018-12" db="EMBL/GenBank/DDBJ databases">
        <authorList>
            <person name="Sun L."/>
            <person name="Chen Z."/>
        </authorList>
    </citation>
    <scope>NUCLEOTIDE SEQUENCE [LARGE SCALE GENOMIC DNA]</scope>
    <source>
        <strain evidence="1 2">3-5-3</strain>
    </source>
</reference>
<evidence type="ECO:0000313" key="1">
    <source>
        <dbReference type="EMBL" id="RUT33452.1"/>
    </source>
</evidence>
<organism evidence="1 2">
    <name type="scientific">Paenibacillus zeisoli</name>
    <dbReference type="NCBI Taxonomy" id="2496267"/>
    <lineage>
        <taxon>Bacteria</taxon>
        <taxon>Bacillati</taxon>
        <taxon>Bacillota</taxon>
        <taxon>Bacilli</taxon>
        <taxon>Bacillales</taxon>
        <taxon>Paenibacillaceae</taxon>
        <taxon>Paenibacillus</taxon>
    </lineage>
</organism>
<dbReference type="OrthoDB" id="2867965at2"/>
<protein>
    <recommendedName>
        <fullName evidence="3">STAS domain-containing protein</fullName>
    </recommendedName>
</protein>
<keyword evidence="2" id="KW-1185">Reference proteome</keyword>
<dbReference type="EMBL" id="RZNX01000002">
    <property type="protein sequence ID" value="RUT33452.1"/>
    <property type="molecule type" value="Genomic_DNA"/>
</dbReference>
<accession>A0A3S1D0Q8</accession>
<comment type="caution">
    <text evidence="1">The sequence shown here is derived from an EMBL/GenBank/DDBJ whole genome shotgun (WGS) entry which is preliminary data.</text>
</comment>
<evidence type="ECO:0000313" key="2">
    <source>
        <dbReference type="Proteomes" id="UP000272464"/>
    </source>
</evidence>
<dbReference type="RefSeq" id="WP_127198566.1">
    <property type="nucleotide sequence ID" value="NZ_RZNX01000002.1"/>
</dbReference>
<proteinExistence type="predicted"/>
<dbReference type="AlphaFoldDB" id="A0A3S1D0Q8"/>